<evidence type="ECO:0000313" key="10">
    <source>
        <dbReference type="Proteomes" id="UP000095358"/>
    </source>
</evidence>
<dbReference type="InterPro" id="IPR051593">
    <property type="entry name" value="Ergosterol_Biosynth_ERG27"/>
</dbReference>
<organism evidence="9 10">
    <name type="scientific">Hanseniaspora uvarum</name>
    <name type="common">Yeast</name>
    <name type="synonym">Kloeckera apiculata</name>
    <dbReference type="NCBI Taxonomy" id="29833"/>
    <lineage>
        <taxon>Eukaryota</taxon>
        <taxon>Fungi</taxon>
        <taxon>Dikarya</taxon>
        <taxon>Ascomycota</taxon>
        <taxon>Saccharomycotina</taxon>
        <taxon>Saccharomycetes</taxon>
        <taxon>Saccharomycodales</taxon>
        <taxon>Saccharomycodaceae</taxon>
        <taxon>Hanseniaspora</taxon>
    </lineage>
</organism>
<evidence type="ECO:0000256" key="8">
    <source>
        <dbReference type="ARBA" id="ARBA00023621"/>
    </source>
</evidence>
<evidence type="ECO:0000256" key="1">
    <source>
        <dbReference type="ARBA" id="ARBA00022516"/>
    </source>
</evidence>
<dbReference type="GO" id="GO:0006696">
    <property type="term" value="P:ergosterol biosynthetic process"/>
    <property type="evidence" value="ECO:0007669"/>
    <property type="project" value="TreeGrafter"/>
</dbReference>
<comment type="pathway">
    <text evidence="6">Steroid biosynthesis; zymosterol biosynthesis; zymosterol from lanosterol: step 5/6.</text>
</comment>
<dbReference type="OrthoDB" id="9989144at2759"/>
<keyword evidence="5" id="KW-0443">Lipid metabolism</keyword>
<dbReference type="VEuPathDB" id="FungiDB:AWRI3580_g1145"/>
<evidence type="ECO:0000256" key="4">
    <source>
        <dbReference type="ARBA" id="ARBA00023002"/>
    </source>
</evidence>
<protein>
    <recommendedName>
        <fullName evidence="8">3beta-hydroxysteroid 3-dehydrogenase</fullName>
        <ecNumber evidence="8">1.1.1.270</ecNumber>
    </recommendedName>
</protein>
<dbReference type="Proteomes" id="UP000095358">
    <property type="component" value="Unassembled WGS sequence"/>
</dbReference>
<dbReference type="EC" id="1.1.1.270" evidence="8"/>
<dbReference type="GO" id="GO:0000253">
    <property type="term" value="F:3-beta-hydroxysteroid 3-dehydrogenase (NADP+) activity"/>
    <property type="evidence" value="ECO:0007669"/>
    <property type="project" value="UniProtKB-EC"/>
</dbReference>
<evidence type="ECO:0000256" key="7">
    <source>
        <dbReference type="ARBA" id="ARBA00023593"/>
    </source>
</evidence>
<dbReference type="GO" id="GO:0005741">
    <property type="term" value="C:mitochondrial outer membrane"/>
    <property type="evidence" value="ECO:0007669"/>
    <property type="project" value="TreeGrafter"/>
</dbReference>
<dbReference type="FunFam" id="3.40.50.720:FF:000525">
    <property type="entry name" value="3-keto-steroid reductase"/>
    <property type="match status" value="1"/>
</dbReference>
<keyword evidence="10" id="KW-1185">Reference proteome</keyword>
<gene>
    <name evidence="9" type="ORF">AWRI3580_g1145</name>
</gene>
<dbReference type="GO" id="GO:0005811">
    <property type="term" value="C:lipid droplet"/>
    <property type="evidence" value="ECO:0007669"/>
    <property type="project" value="TreeGrafter"/>
</dbReference>
<accession>A0A1E5RTV3</accession>
<dbReference type="Pfam" id="PF00106">
    <property type="entry name" value="adh_short"/>
    <property type="match status" value="1"/>
</dbReference>
<dbReference type="InterPro" id="IPR002347">
    <property type="entry name" value="SDR_fam"/>
</dbReference>
<evidence type="ECO:0000313" key="9">
    <source>
        <dbReference type="EMBL" id="OEJ90342.1"/>
    </source>
</evidence>
<comment type="caution">
    <text evidence="9">The sequence shown here is derived from an EMBL/GenBank/DDBJ whole genome shotgun (WGS) entry which is preliminary data.</text>
</comment>
<dbReference type="STRING" id="29833.A0A1E5RTV3"/>
<sequence>MSKVAVITGTNSNLGLNIAYRLLEKIPFSEDITIVVTSRTLPRVRECIELINKHHSQLERCGVLSFDYVLVDFTDMVSVLDAYHTISKKFNRIDYFFVNAAQGVYAGIDWIGATKEILANPVDAVTNPHYKIQKVGIKSNDGMGLVFQVNVFAPYYLIHKLKPLLQKGNCKLIWVSSLMSDPKYLDFEDLQLLNSDASYEGSKRLVDILHYATYKDLEKEGIDQYLTHPGIFTSNSFFKFLNLFTYFGMLSIFYVARFLGSPWHNISGYKAANALAYCATTNTSMLDKEIKYGSATTRTGKEYLISDKTTQHEDEEVKLVKLFFENLRDEWDIKLKDQIKDTRKI</sequence>
<evidence type="ECO:0000256" key="6">
    <source>
        <dbReference type="ARBA" id="ARBA00023589"/>
    </source>
</evidence>
<dbReference type="AlphaFoldDB" id="A0A1E5RTV3"/>
<evidence type="ECO:0000256" key="2">
    <source>
        <dbReference type="ARBA" id="ARBA00022857"/>
    </source>
</evidence>
<evidence type="ECO:0000256" key="3">
    <source>
        <dbReference type="ARBA" id="ARBA00022955"/>
    </source>
</evidence>
<dbReference type="PANTHER" id="PTHR43647:SF1">
    <property type="entry name" value="3-KETO-STEROID REDUCTASE ERG27"/>
    <property type="match status" value="1"/>
</dbReference>
<proteinExistence type="inferred from homology"/>
<dbReference type="InterPro" id="IPR036291">
    <property type="entry name" value="NAD(P)-bd_dom_sf"/>
</dbReference>
<keyword evidence="2" id="KW-0521">NADP</keyword>
<name>A0A1E5RTV3_HANUV</name>
<keyword evidence="4" id="KW-0560">Oxidoreductase</keyword>
<keyword evidence="3" id="KW-0752">Steroid biosynthesis</keyword>
<keyword evidence="1" id="KW-0444">Lipid biosynthesis</keyword>
<reference evidence="10" key="1">
    <citation type="journal article" date="2016" name="Genome Announc.">
        <title>Genome sequences of three species of Hanseniaspora isolated from spontaneous wine fermentations.</title>
        <authorList>
            <person name="Sternes P.R."/>
            <person name="Lee D."/>
            <person name="Kutyna D.R."/>
            <person name="Borneman A.R."/>
        </authorList>
    </citation>
    <scope>NUCLEOTIDE SEQUENCE [LARGE SCALE GENOMIC DNA]</scope>
    <source>
        <strain evidence="10">AWRI3580</strain>
    </source>
</reference>
<comment type="similarity">
    <text evidence="7">Belongs to the short-chain dehydrogenases/reductases (SDR) family. ERG27 subfamily.</text>
</comment>
<dbReference type="PANTHER" id="PTHR43647">
    <property type="entry name" value="DEHYDROGENASE"/>
    <property type="match status" value="1"/>
</dbReference>
<dbReference type="GO" id="GO:0005789">
    <property type="term" value="C:endoplasmic reticulum membrane"/>
    <property type="evidence" value="ECO:0007669"/>
    <property type="project" value="TreeGrafter"/>
</dbReference>
<dbReference type="EMBL" id="LPNN01000003">
    <property type="protein sequence ID" value="OEJ90342.1"/>
    <property type="molecule type" value="Genomic_DNA"/>
</dbReference>
<dbReference type="SUPFAM" id="SSF51735">
    <property type="entry name" value="NAD(P)-binding Rossmann-fold domains"/>
    <property type="match status" value="1"/>
</dbReference>
<dbReference type="Gene3D" id="3.40.50.720">
    <property type="entry name" value="NAD(P)-binding Rossmann-like Domain"/>
    <property type="match status" value="1"/>
</dbReference>
<evidence type="ECO:0000256" key="5">
    <source>
        <dbReference type="ARBA" id="ARBA00023098"/>
    </source>
</evidence>